<evidence type="ECO:0000313" key="4">
    <source>
        <dbReference type="Proteomes" id="UP000254854"/>
    </source>
</evidence>
<sequence>MFGKDSIGKYVYVEEISRCHFLDRNYSFCYGLQDYKSKLIKYFLE</sequence>
<organism evidence="2 5">
    <name type="scientific">Streptococcus pneumoniae</name>
    <dbReference type="NCBI Taxonomy" id="1313"/>
    <lineage>
        <taxon>Bacteria</taxon>
        <taxon>Bacillati</taxon>
        <taxon>Bacillota</taxon>
        <taxon>Bacilli</taxon>
        <taxon>Lactobacillales</taxon>
        <taxon>Streptococcaceae</taxon>
        <taxon>Streptococcus</taxon>
    </lineage>
</organism>
<evidence type="ECO:0000313" key="5">
    <source>
        <dbReference type="Proteomes" id="UP000311381"/>
    </source>
</evidence>
<evidence type="ECO:0000313" key="2">
    <source>
        <dbReference type="EMBL" id="VMC89956.1"/>
    </source>
</evidence>
<reference evidence="5 6" key="2">
    <citation type="submission" date="2019-04" db="EMBL/GenBank/DDBJ databases">
        <authorList>
            <consortium name="Pathogen Informatics"/>
        </authorList>
    </citation>
    <scope>NUCLEOTIDE SEQUENCE [LARGE SCALE GENOMIC DNA]</scope>
    <source>
        <strain evidence="5 6">GPSC47</strain>
    </source>
</reference>
<name>A0A0D6J4X8_STREE</name>
<gene>
    <name evidence="1" type="ORF">NCTC13734_00290</name>
    <name evidence="2" type="ORF">SAMEA2627268_00812</name>
    <name evidence="3" type="ORF">SAMEA2696453_02270</name>
</gene>
<dbReference type="EMBL" id="UHFW01000006">
    <property type="protein sequence ID" value="SUN83878.1"/>
    <property type="molecule type" value="Genomic_DNA"/>
</dbReference>
<dbReference type="EMBL" id="CAAQRO010000004">
    <property type="protein sequence ID" value="VMC89956.1"/>
    <property type="molecule type" value="Genomic_DNA"/>
</dbReference>
<accession>A0A0D6J4X8</accession>
<evidence type="ECO:0000313" key="6">
    <source>
        <dbReference type="Proteomes" id="UP000312530"/>
    </source>
</evidence>
<evidence type="ECO:0000313" key="1">
    <source>
        <dbReference type="EMBL" id="SUN83878.1"/>
    </source>
</evidence>
<dbReference type="AlphaFoldDB" id="A0A0D6J4X8"/>
<dbReference type="Proteomes" id="UP000254854">
    <property type="component" value="Unassembled WGS sequence"/>
</dbReference>
<evidence type="ECO:0000313" key="3">
    <source>
        <dbReference type="EMBL" id="VOG89623.1"/>
    </source>
</evidence>
<dbReference type="EMBL" id="CAAULE010000038">
    <property type="protein sequence ID" value="VOG89623.1"/>
    <property type="molecule type" value="Genomic_DNA"/>
</dbReference>
<protein>
    <submittedName>
        <fullName evidence="2">Uncharacterized protein</fullName>
    </submittedName>
</protein>
<reference evidence="1 4" key="1">
    <citation type="submission" date="2018-06" db="EMBL/GenBank/DDBJ databases">
        <authorList>
            <consortium name="Pathogen Informatics"/>
            <person name="Doyle S."/>
        </authorList>
    </citation>
    <scope>NUCLEOTIDE SEQUENCE [LARGE SCALE GENOMIC DNA]</scope>
    <source>
        <strain evidence="1 4">NCTC13734</strain>
    </source>
</reference>
<dbReference type="Proteomes" id="UP000311381">
    <property type="component" value="Unassembled WGS sequence"/>
</dbReference>
<proteinExistence type="predicted"/>
<dbReference type="Proteomes" id="UP000312530">
    <property type="component" value="Unassembled WGS sequence"/>
</dbReference>